<dbReference type="PROSITE" id="PS50089">
    <property type="entry name" value="ZF_RING_2"/>
    <property type="match status" value="1"/>
</dbReference>
<dbReference type="CDD" id="cd06183">
    <property type="entry name" value="cyt_b5_reduct_like"/>
    <property type="match status" value="1"/>
</dbReference>
<keyword evidence="6" id="KW-0274">FAD</keyword>
<dbReference type="GO" id="GO:0043240">
    <property type="term" value="C:Fanconi anaemia nuclear complex"/>
    <property type="evidence" value="ECO:0007669"/>
    <property type="project" value="InterPro"/>
</dbReference>
<keyword evidence="8" id="KW-0805">Transcription regulation</keyword>
<dbReference type="InterPro" id="IPR043003">
    <property type="entry name" value="FANCL_d3_sf"/>
</dbReference>
<evidence type="ECO:0000313" key="14">
    <source>
        <dbReference type="EMBL" id="SVE81031.1"/>
    </source>
</evidence>
<dbReference type="Pfam" id="PF00175">
    <property type="entry name" value="NAD_binding_1"/>
    <property type="match status" value="1"/>
</dbReference>
<feature type="domain" description="RING-type" evidence="13">
    <location>
        <begin position="504"/>
        <end position="561"/>
    </location>
</feature>
<evidence type="ECO:0000256" key="9">
    <source>
        <dbReference type="ARBA" id="ARBA00023163"/>
    </source>
</evidence>
<dbReference type="InterPro" id="IPR008333">
    <property type="entry name" value="Cbr1-like_FAD-bd_dom"/>
</dbReference>
<dbReference type="CDD" id="cd23832">
    <property type="entry name" value="DRWD-C_FANCL"/>
    <property type="match status" value="1"/>
</dbReference>
<dbReference type="InterPro" id="IPR006818">
    <property type="entry name" value="ASF1-like"/>
</dbReference>
<evidence type="ECO:0000256" key="2">
    <source>
        <dbReference type="ARBA" id="ARBA00004123"/>
    </source>
</evidence>
<dbReference type="Gene3D" id="3.40.50.80">
    <property type="entry name" value="Nucleotide-binding domain of ferredoxin-NADP reductase (FNR) module"/>
    <property type="match status" value="1"/>
</dbReference>
<dbReference type="InterPro" id="IPR017938">
    <property type="entry name" value="Riboflavin_synthase-like_b-brl"/>
</dbReference>
<dbReference type="PANTHER" id="PTHR13206:SF0">
    <property type="entry name" value="E3 UBIQUITIN-PROTEIN LIGASE FANCL"/>
    <property type="match status" value="1"/>
</dbReference>
<keyword evidence="10" id="KW-0143">Chaperone</keyword>
<evidence type="ECO:0000256" key="3">
    <source>
        <dbReference type="ARBA" id="ARBA00006051"/>
    </source>
</evidence>
<dbReference type="Pfam" id="PF18890">
    <property type="entry name" value="FANCL_d2"/>
    <property type="match status" value="1"/>
</dbReference>
<dbReference type="Gene3D" id="3.10.110.10">
    <property type="entry name" value="Ubiquitin Conjugating Enzyme"/>
    <property type="match status" value="1"/>
</dbReference>
<dbReference type="Gene3D" id="3.30.40.10">
    <property type="entry name" value="Zinc/RING finger domain, C3HC4 (zinc finger)"/>
    <property type="match status" value="1"/>
</dbReference>
<evidence type="ECO:0000259" key="13">
    <source>
        <dbReference type="PROSITE" id="PS50089"/>
    </source>
</evidence>
<dbReference type="SUPFAM" id="SSF63380">
    <property type="entry name" value="Riboflavin synthase domain-like"/>
    <property type="match status" value="1"/>
</dbReference>
<comment type="cofactor">
    <cofactor evidence="1">
        <name>FAD</name>
        <dbReference type="ChEBI" id="CHEBI:57692"/>
    </cofactor>
</comment>
<dbReference type="GO" id="GO:0036297">
    <property type="term" value="P:interstrand cross-link repair"/>
    <property type="evidence" value="ECO:0007669"/>
    <property type="project" value="InterPro"/>
</dbReference>
<dbReference type="PANTHER" id="PTHR13206">
    <property type="entry name" value="UBIQUITIN LIGASE PROTEIN PHF9 FANCONI ANEMIA GROUP L PROTEIN"/>
    <property type="match status" value="1"/>
</dbReference>
<dbReference type="GO" id="GO:0016491">
    <property type="term" value="F:oxidoreductase activity"/>
    <property type="evidence" value="ECO:0007669"/>
    <property type="project" value="InterPro"/>
</dbReference>
<accession>A0A4Y7MI30</accession>
<dbReference type="InterPro" id="IPR013083">
    <property type="entry name" value="Znf_RING/FYVE/PHD"/>
</dbReference>
<dbReference type="InterPro" id="IPR043898">
    <property type="entry name" value="FANCL_d2"/>
</dbReference>
<keyword evidence="5 12" id="KW-0863">Zinc-finger</keyword>
<dbReference type="Gene3D" id="2.60.40.1490">
    <property type="entry name" value="Histone chaperone ASF1-like"/>
    <property type="match status" value="1"/>
</dbReference>
<keyword evidence="9" id="KW-0804">Transcription</keyword>
<evidence type="ECO:0000256" key="4">
    <source>
        <dbReference type="ARBA" id="ARBA00022630"/>
    </source>
</evidence>
<evidence type="ECO:0000256" key="10">
    <source>
        <dbReference type="ARBA" id="ARBA00023186"/>
    </source>
</evidence>
<protein>
    <submittedName>
        <fullName evidence="14">EOG090X0G12</fullName>
    </submittedName>
</protein>
<dbReference type="GO" id="GO:0006513">
    <property type="term" value="P:protein monoubiquitination"/>
    <property type="evidence" value="ECO:0007669"/>
    <property type="project" value="TreeGrafter"/>
</dbReference>
<dbReference type="InterPro" id="IPR001841">
    <property type="entry name" value="Znf_RING"/>
</dbReference>
<proteinExistence type="evidence at transcript level"/>
<dbReference type="GO" id="GO:0006325">
    <property type="term" value="P:chromatin organization"/>
    <property type="evidence" value="ECO:0007669"/>
    <property type="project" value="InterPro"/>
</dbReference>
<dbReference type="Pfam" id="PF18891">
    <property type="entry name" value="FANCL_d3"/>
    <property type="match status" value="1"/>
</dbReference>
<dbReference type="Gene3D" id="3.10.110.20">
    <property type="entry name" value="RWD domain-like"/>
    <property type="match status" value="1"/>
</dbReference>
<dbReference type="PRINTS" id="PR00406">
    <property type="entry name" value="CYTB5RDTASE"/>
</dbReference>
<dbReference type="AlphaFoldDB" id="A0A4Y7MI30"/>
<dbReference type="InterPro" id="IPR016135">
    <property type="entry name" value="UBQ-conjugating_enzyme/RWD"/>
</dbReference>
<dbReference type="InterPro" id="IPR039261">
    <property type="entry name" value="FNR_nucleotide-bd"/>
</dbReference>
<sequence>MFVFQAEPPQPSKIPVADAVGVTVVLLTCSYRGQEFIRVGYYVNNEYGDAELKENPPAVPQFDKLMRNILATNPRVTRFKVDWDDTNKSGTTKVTTFSILIKLYDDGMMSNIIRKKWLAGYAVDWRGPIGEYNYQPNSYRNVLLIAAGTGITPVYQIARMIIDNPEDETRVVLLYSCRTYADIIFRDKFHQLQDYWNFKEPRKPRPTPNVDRILFFGANGVVDYHGVKGVPWWGTSVFPNYPSHEGCTINLSYDLKCVIRNEKGFEEKILQGFNSVEELIDKLGNLIKDHHKRNLLCSNTEKPSVATNYSKVLAEIDAIGWEKLSSVNHDFTELKLKMYDSLNHQHILNVKFNNNVPEFFTEYPRNVNIEWQEDTSTLSEMYSLFCQEAEHYQDFWKAMEELDAGCWVLEPENPSRRDTYRKISIAPNVSLKIEVDPNHPYVFPSITWLGSETAVSKFREKILDRIEVWDNDLPINTNLERLLEISLPLKQTLDMGTENYEVTCCICYSERLNGEVPSRTCDNPNCGQSFHIFCLYEWLRSLIQTTRKQGNKVFGECPYCEQPISCNPPAS</sequence>
<dbReference type="PRINTS" id="PR00371">
    <property type="entry name" value="FPNCR"/>
</dbReference>
<evidence type="ECO:0000256" key="5">
    <source>
        <dbReference type="ARBA" id="ARBA00022771"/>
    </source>
</evidence>
<keyword evidence="11" id="KW-0539">Nucleus</keyword>
<keyword evidence="7" id="KW-0862">Zinc</keyword>
<dbReference type="SUPFAM" id="SSF101546">
    <property type="entry name" value="ASF1-like"/>
    <property type="match status" value="1"/>
</dbReference>
<evidence type="ECO:0000256" key="6">
    <source>
        <dbReference type="ARBA" id="ARBA00022827"/>
    </source>
</evidence>
<dbReference type="OrthoDB" id="10263265at2759"/>
<comment type="subcellular location">
    <subcellularLocation>
        <location evidence="2">Nucleus</location>
    </subcellularLocation>
</comment>
<organism evidence="14">
    <name type="scientific">Daphnia magna</name>
    <dbReference type="NCBI Taxonomy" id="35525"/>
    <lineage>
        <taxon>Eukaryota</taxon>
        <taxon>Metazoa</taxon>
        <taxon>Ecdysozoa</taxon>
        <taxon>Arthropoda</taxon>
        <taxon>Crustacea</taxon>
        <taxon>Branchiopoda</taxon>
        <taxon>Diplostraca</taxon>
        <taxon>Cladocera</taxon>
        <taxon>Anomopoda</taxon>
        <taxon>Daphniidae</taxon>
        <taxon>Daphnia</taxon>
    </lineage>
</organism>
<dbReference type="CDD" id="cd16490">
    <property type="entry name" value="RING-CH-C4HC3_FANCL"/>
    <property type="match status" value="1"/>
</dbReference>
<dbReference type="SUPFAM" id="SSF52343">
    <property type="entry name" value="Ferredoxin reductase-like, C-terminal NADP-linked domain"/>
    <property type="match status" value="1"/>
</dbReference>
<name>A0A4Y7MI30_9CRUS</name>
<dbReference type="Pfam" id="PF00970">
    <property type="entry name" value="FAD_binding_6"/>
    <property type="match status" value="1"/>
</dbReference>
<dbReference type="SMART" id="SM01197">
    <property type="entry name" value="FANCL_C"/>
    <property type="match status" value="1"/>
</dbReference>
<dbReference type="CDD" id="cd23831">
    <property type="entry name" value="DRWD-N_FANCL"/>
    <property type="match status" value="1"/>
</dbReference>
<dbReference type="InterPro" id="IPR036747">
    <property type="entry name" value="ASF1-like_sf"/>
</dbReference>
<dbReference type="InterPro" id="IPR001709">
    <property type="entry name" value="Flavoprot_Pyr_Nucl_cyt_Rdtase"/>
</dbReference>
<dbReference type="InterPro" id="IPR026848">
    <property type="entry name" value="Fancl"/>
</dbReference>
<dbReference type="InterPro" id="IPR001433">
    <property type="entry name" value="OxRdtase_FAD/NAD-bd"/>
</dbReference>
<evidence type="ECO:0000256" key="1">
    <source>
        <dbReference type="ARBA" id="ARBA00001974"/>
    </source>
</evidence>
<dbReference type="Pfam" id="PF04729">
    <property type="entry name" value="ASF1_hist_chap"/>
    <property type="match status" value="1"/>
</dbReference>
<dbReference type="EMBL" id="LR011412">
    <property type="protein sequence ID" value="SVE81031.1"/>
    <property type="molecule type" value="mRNA"/>
</dbReference>
<evidence type="ECO:0000256" key="12">
    <source>
        <dbReference type="PROSITE-ProRule" id="PRU00175"/>
    </source>
</evidence>
<dbReference type="InterPro" id="IPR044037">
    <property type="entry name" value="FANCL_d3"/>
</dbReference>
<dbReference type="InterPro" id="IPR026850">
    <property type="entry name" value="FANCL_C"/>
</dbReference>
<keyword evidence="4" id="KW-0285">Flavoprotein</keyword>
<evidence type="ECO:0000256" key="8">
    <source>
        <dbReference type="ARBA" id="ARBA00023015"/>
    </source>
</evidence>
<reference evidence="14" key="1">
    <citation type="submission" date="2018-08" db="EMBL/GenBank/DDBJ databases">
        <authorList>
            <person name="Cornetti L."/>
        </authorList>
    </citation>
    <scope>NUCLEOTIDE SEQUENCE</scope>
    <source>
        <strain evidence="14">FR-SA-1</strain>
    </source>
</reference>
<gene>
    <name evidence="14" type="primary">EOG090X0G12</name>
</gene>
<evidence type="ECO:0000256" key="11">
    <source>
        <dbReference type="ARBA" id="ARBA00023242"/>
    </source>
</evidence>
<dbReference type="SUPFAM" id="SSF57850">
    <property type="entry name" value="RING/U-box"/>
    <property type="match status" value="1"/>
</dbReference>
<comment type="similarity">
    <text evidence="3">Belongs to the ASF1 family.</text>
</comment>
<dbReference type="GO" id="GO:0061630">
    <property type="term" value="F:ubiquitin protein ligase activity"/>
    <property type="evidence" value="ECO:0007669"/>
    <property type="project" value="TreeGrafter"/>
</dbReference>
<dbReference type="Pfam" id="PF11793">
    <property type="entry name" value="FANCL_C"/>
    <property type="match status" value="1"/>
</dbReference>
<dbReference type="GO" id="GO:0008270">
    <property type="term" value="F:zinc ion binding"/>
    <property type="evidence" value="ECO:0007669"/>
    <property type="project" value="UniProtKB-KW"/>
</dbReference>
<keyword evidence="5 12" id="KW-0479">Metal-binding</keyword>
<evidence type="ECO:0000256" key="7">
    <source>
        <dbReference type="ARBA" id="ARBA00022833"/>
    </source>
</evidence>